<dbReference type="EMBL" id="MHLL01000015">
    <property type="protein sequence ID" value="OGZ09854.1"/>
    <property type="molecule type" value="Genomic_DNA"/>
</dbReference>
<protein>
    <submittedName>
        <fullName evidence="1">Uncharacterized protein</fullName>
    </submittedName>
</protein>
<organism evidence="1 2">
    <name type="scientific">Candidatus Lloydbacteria bacterium RIFCSPHIGHO2_02_FULL_50_13</name>
    <dbReference type="NCBI Taxonomy" id="1798661"/>
    <lineage>
        <taxon>Bacteria</taxon>
        <taxon>Candidatus Lloydiibacteriota</taxon>
    </lineage>
</organism>
<name>A0A1G2D884_9BACT</name>
<gene>
    <name evidence="1" type="ORF">A3D65_00490</name>
</gene>
<comment type="caution">
    <text evidence="1">The sequence shown here is derived from an EMBL/GenBank/DDBJ whole genome shotgun (WGS) entry which is preliminary data.</text>
</comment>
<proteinExistence type="predicted"/>
<accession>A0A1G2D884</accession>
<evidence type="ECO:0000313" key="1">
    <source>
        <dbReference type="EMBL" id="OGZ09854.1"/>
    </source>
</evidence>
<dbReference type="AlphaFoldDB" id="A0A1G2D884"/>
<dbReference type="Proteomes" id="UP000177996">
    <property type="component" value="Unassembled WGS sequence"/>
</dbReference>
<evidence type="ECO:0000313" key="2">
    <source>
        <dbReference type="Proteomes" id="UP000177996"/>
    </source>
</evidence>
<sequence>MEEVMPKYIIQTTETDEHAIRIVDEVFRRKIINNFKYPIDWNTRTCHWVDGWIDEKEPVTDKRKRTYQFRGKLDVTPHLASGSYEIQLKFFWERFQWKFVEIFITHKDSGEDTRWTVSYTAKDLDIY</sequence>
<reference evidence="1 2" key="1">
    <citation type="journal article" date="2016" name="Nat. Commun.">
        <title>Thousands of microbial genomes shed light on interconnected biogeochemical processes in an aquifer system.</title>
        <authorList>
            <person name="Anantharaman K."/>
            <person name="Brown C.T."/>
            <person name="Hug L.A."/>
            <person name="Sharon I."/>
            <person name="Castelle C.J."/>
            <person name="Probst A.J."/>
            <person name="Thomas B.C."/>
            <person name="Singh A."/>
            <person name="Wilkins M.J."/>
            <person name="Karaoz U."/>
            <person name="Brodie E.L."/>
            <person name="Williams K.H."/>
            <person name="Hubbard S.S."/>
            <person name="Banfield J.F."/>
        </authorList>
    </citation>
    <scope>NUCLEOTIDE SEQUENCE [LARGE SCALE GENOMIC DNA]</scope>
</reference>